<dbReference type="InterPro" id="IPR023296">
    <property type="entry name" value="Glyco_hydro_beta-prop_sf"/>
</dbReference>
<evidence type="ECO:0000313" key="3">
    <source>
        <dbReference type="Proteomes" id="UP001139319"/>
    </source>
</evidence>
<reference evidence="2" key="1">
    <citation type="submission" date="2022-05" db="EMBL/GenBank/DDBJ databases">
        <authorList>
            <person name="Sun H.-N."/>
        </authorList>
    </citation>
    <scope>NUCLEOTIDE SEQUENCE</scope>
    <source>
        <strain evidence="2">HB14</strain>
    </source>
</reference>
<dbReference type="SUPFAM" id="SSF75005">
    <property type="entry name" value="Arabinanase/levansucrase/invertase"/>
    <property type="match status" value="1"/>
</dbReference>
<keyword evidence="1" id="KW-0732">Signal</keyword>
<dbReference type="EMBL" id="JAMFTH010000002">
    <property type="protein sequence ID" value="MCP8899684.1"/>
    <property type="molecule type" value="Genomic_DNA"/>
</dbReference>
<reference evidence="2" key="2">
    <citation type="submission" date="2023-01" db="EMBL/GenBank/DDBJ databases">
        <title>Gilvimarinus xylanilyticus HB14 isolated from Caulerpa lentillifera aquaculture base in Hainan, China.</title>
        <authorList>
            <person name="Zhang Y.-J."/>
        </authorList>
    </citation>
    <scope>NUCLEOTIDE SEQUENCE</scope>
    <source>
        <strain evidence="2">HB14</strain>
    </source>
</reference>
<feature type="chain" id="PRO_5040782023" evidence="1">
    <location>
        <begin position="25"/>
        <end position="367"/>
    </location>
</feature>
<name>A0A9X2KTV4_9GAMM</name>
<dbReference type="PROSITE" id="PS51257">
    <property type="entry name" value="PROKAR_LIPOPROTEIN"/>
    <property type="match status" value="1"/>
</dbReference>
<dbReference type="Proteomes" id="UP001139319">
    <property type="component" value="Unassembled WGS sequence"/>
</dbReference>
<keyword evidence="3" id="KW-1185">Reference proteome</keyword>
<comment type="caution">
    <text evidence="2">The sequence shown here is derived from an EMBL/GenBank/DDBJ whole genome shotgun (WGS) entry which is preliminary data.</text>
</comment>
<dbReference type="CDD" id="cd08994">
    <property type="entry name" value="GH43_62_32_68_117_130-like"/>
    <property type="match status" value="1"/>
</dbReference>
<gene>
    <name evidence="2" type="ORF">M6D89_10265</name>
</gene>
<keyword evidence="2" id="KW-0378">Hydrolase</keyword>
<evidence type="ECO:0000256" key="1">
    <source>
        <dbReference type="SAM" id="SignalP"/>
    </source>
</evidence>
<evidence type="ECO:0000313" key="2">
    <source>
        <dbReference type="EMBL" id="MCP8899684.1"/>
    </source>
</evidence>
<dbReference type="GO" id="GO:0016787">
    <property type="term" value="F:hydrolase activity"/>
    <property type="evidence" value="ECO:0007669"/>
    <property type="project" value="UniProtKB-KW"/>
</dbReference>
<sequence length="367" mass="40104">MNPTKSLLGLFASLSLSACSSVPAGMGNQVNACAGQDSLRMVDYFEPMPMGQQNAEVWGAAGVLPRDIANGLESAKAQPEWNYWDGKIIKGPEGKYHLFASRWSGDLTHYDWSKSIAVHAVSDSPKGPYQNPQPFFSDRDGLGHNITGGVLPDGRYYVVASDAGRAGDVFISDTIDGEFELQGTVTMEANGQDLEHAGANVSIIVRPDDTFMLVSRPGIVMLSDDIMGPYVAQGPSIWPTVEGYDNSKAEDPIVWYSGGLYHITLNWWNIRKARHLVSRNGIDNWVDTGIAYDPRLGFEYTDGSKNTWSLLERPGVLVENGHVTHFTFSALDVNKWDDMGNDAHGSKVLVVPFDGKCFDRALDAALP</sequence>
<organism evidence="2 3">
    <name type="scientific">Gilvimarinus xylanilyticus</name>
    <dbReference type="NCBI Taxonomy" id="2944139"/>
    <lineage>
        <taxon>Bacteria</taxon>
        <taxon>Pseudomonadati</taxon>
        <taxon>Pseudomonadota</taxon>
        <taxon>Gammaproteobacteria</taxon>
        <taxon>Cellvibrionales</taxon>
        <taxon>Cellvibrionaceae</taxon>
        <taxon>Gilvimarinus</taxon>
    </lineage>
</organism>
<proteinExistence type="predicted"/>
<dbReference type="AlphaFoldDB" id="A0A9X2KTV4"/>
<feature type="signal peptide" evidence="1">
    <location>
        <begin position="1"/>
        <end position="24"/>
    </location>
</feature>
<protein>
    <submittedName>
        <fullName evidence="2">Glycoside hydrolase family protein</fullName>
    </submittedName>
</protein>
<dbReference type="RefSeq" id="WP_253967972.1">
    <property type="nucleotide sequence ID" value="NZ_JAMFTH010000002.1"/>
</dbReference>
<dbReference type="Gene3D" id="2.115.10.20">
    <property type="entry name" value="Glycosyl hydrolase domain, family 43"/>
    <property type="match status" value="2"/>
</dbReference>
<accession>A0A9X2KTV4</accession>